<evidence type="ECO:0000313" key="2">
    <source>
        <dbReference type="Proteomes" id="UP000054270"/>
    </source>
</evidence>
<accession>A0A0D2PCL1</accession>
<sequence length="241" mass="27187">MSSATTRPTVSDSTLAAVEVALHACKLSDAEATAVADADMQASSDDHAHARADVAQDTQVFRDAREKAQDAEKARDRRAAWGCWDAHYGRFSETMRAFLVEQRIANDERDHRWVAEQEQRDAERAAEQEKWDAKLAAMRARNKAQIDDLSKLNDAFTRRNDTLERGIDALVKDDIRWRADFAKMEDRVAAMEISCARFESGLKYPGFGEMDSFQEDSDAYARIQDQVAINNAESCVESDSW</sequence>
<organism evidence="1 2">
    <name type="scientific">Hypholoma sublateritium (strain FD-334 SS-4)</name>
    <dbReference type="NCBI Taxonomy" id="945553"/>
    <lineage>
        <taxon>Eukaryota</taxon>
        <taxon>Fungi</taxon>
        <taxon>Dikarya</taxon>
        <taxon>Basidiomycota</taxon>
        <taxon>Agaricomycotina</taxon>
        <taxon>Agaricomycetes</taxon>
        <taxon>Agaricomycetidae</taxon>
        <taxon>Agaricales</taxon>
        <taxon>Agaricineae</taxon>
        <taxon>Strophariaceae</taxon>
        <taxon>Hypholoma</taxon>
    </lineage>
</organism>
<evidence type="ECO:0000313" key="1">
    <source>
        <dbReference type="EMBL" id="KJA18025.1"/>
    </source>
</evidence>
<gene>
    <name evidence="1" type="ORF">HYPSUDRAFT_45739</name>
</gene>
<keyword evidence="2" id="KW-1185">Reference proteome</keyword>
<dbReference type="EMBL" id="KN817595">
    <property type="protein sequence ID" value="KJA18025.1"/>
    <property type="molecule type" value="Genomic_DNA"/>
</dbReference>
<protein>
    <submittedName>
        <fullName evidence="1">Uncharacterized protein</fullName>
    </submittedName>
</protein>
<name>A0A0D2PCL1_HYPSF</name>
<proteinExistence type="predicted"/>
<reference evidence="2" key="1">
    <citation type="submission" date="2014-04" db="EMBL/GenBank/DDBJ databases">
        <title>Evolutionary Origins and Diversification of the Mycorrhizal Mutualists.</title>
        <authorList>
            <consortium name="DOE Joint Genome Institute"/>
            <consortium name="Mycorrhizal Genomics Consortium"/>
            <person name="Kohler A."/>
            <person name="Kuo A."/>
            <person name="Nagy L.G."/>
            <person name="Floudas D."/>
            <person name="Copeland A."/>
            <person name="Barry K.W."/>
            <person name="Cichocki N."/>
            <person name="Veneault-Fourrey C."/>
            <person name="LaButti K."/>
            <person name="Lindquist E.A."/>
            <person name="Lipzen A."/>
            <person name="Lundell T."/>
            <person name="Morin E."/>
            <person name="Murat C."/>
            <person name="Riley R."/>
            <person name="Ohm R."/>
            <person name="Sun H."/>
            <person name="Tunlid A."/>
            <person name="Henrissat B."/>
            <person name="Grigoriev I.V."/>
            <person name="Hibbett D.S."/>
            <person name="Martin F."/>
        </authorList>
    </citation>
    <scope>NUCLEOTIDE SEQUENCE [LARGE SCALE GENOMIC DNA]</scope>
    <source>
        <strain evidence="2">FD-334 SS-4</strain>
    </source>
</reference>
<dbReference type="AlphaFoldDB" id="A0A0D2PCL1"/>
<dbReference type="Proteomes" id="UP000054270">
    <property type="component" value="Unassembled WGS sequence"/>
</dbReference>